<keyword evidence="3 11" id="KW-1134">Transmembrane beta strand</keyword>
<feature type="chain" id="PRO_5046865517" evidence="13">
    <location>
        <begin position="23"/>
        <end position="783"/>
    </location>
</feature>
<comment type="subcellular location">
    <subcellularLocation>
        <location evidence="1 11">Cell outer membrane</location>
        <topology evidence="1 11">Multi-pass membrane protein</topology>
    </subcellularLocation>
</comment>
<evidence type="ECO:0000259" key="14">
    <source>
        <dbReference type="Pfam" id="PF00593"/>
    </source>
</evidence>
<keyword evidence="9 11" id="KW-0472">Membrane</keyword>
<dbReference type="Pfam" id="PF07715">
    <property type="entry name" value="Plug"/>
    <property type="match status" value="1"/>
</dbReference>
<evidence type="ECO:0000313" key="16">
    <source>
        <dbReference type="EMBL" id="MDT9598852.1"/>
    </source>
</evidence>
<comment type="similarity">
    <text evidence="11 12">Belongs to the TonB-dependent receptor family.</text>
</comment>
<dbReference type="InterPro" id="IPR036942">
    <property type="entry name" value="Beta-barrel_TonB_sf"/>
</dbReference>
<evidence type="ECO:0000256" key="9">
    <source>
        <dbReference type="ARBA" id="ARBA00023136"/>
    </source>
</evidence>
<keyword evidence="16" id="KW-0675">Receptor</keyword>
<organism evidence="16 17">
    <name type="scientific">Sphingosinicella rhizophila</name>
    <dbReference type="NCBI Taxonomy" id="3050082"/>
    <lineage>
        <taxon>Bacteria</taxon>
        <taxon>Pseudomonadati</taxon>
        <taxon>Pseudomonadota</taxon>
        <taxon>Alphaproteobacteria</taxon>
        <taxon>Sphingomonadales</taxon>
        <taxon>Sphingosinicellaceae</taxon>
        <taxon>Sphingosinicella</taxon>
    </lineage>
</organism>
<comment type="caution">
    <text evidence="16">The sequence shown here is derived from an EMBL/GenBank/DDBJ whole genome shotgun (WGS) entry which is preliminary data.</text>
</comment>
<evidence type="ECO:0000256" key="4">
    <source>
        <dbReference type="ARBA" id="ARBA00022496"/>
    </source>
</evidence>
<dbReference type="RefSeq" id="WP_315725256.1">
    <property type="nucleotide sequence ID" value="NZ_JAVUPU010000003.1"/>
</dbReference>
<dbReference type="Gene3D" id="2.170.130.10">
    <property type="entry name" value="TonB-dependent receptor, plug domain"/>
    <property type="match status" value="1"/>
</dbReference>
<evidence type="ECO:0000256" key="8">
    <source>
        <dbReference type="ARBA" id="ARBA00023077"/>
    </source>
</evidence>
<proteinExistence type="inferred from homology"/>
<keyword evidence="7" id="KW-0406">Ion transport</keyword>
<dbReference type="SUPFAM" id="SSF56935">
    <property type="entry name" value="Porins"/>
    <property type="match status" value="1"/>
</dbReference>
<evidence type="ECO:0000256" key="2">
    <source>
        <dbReference type="ARBA" id="ARBA00022448"/>
    </source>
</evidence>
<keyword evidence="17" id="KW-1185">Reference proteome</keyword>
<feature type="domain" description="TonB-dependent receptor-like beta-barrel" evidence="14">
    <location>
        <begin position="320"/>
        <end position="749"/>
    </location>
</feature>
<evidence type="ECO:0000256" key="11">
    <source>
        <dbReference type="PROSITE-ProRule" id="PRU01360"/>
    </source>
</evidence>
<evidence type="ECO:0000256" key="13">
    <source>
        <dbReference type="SAM" id="SignalP"/>
    </source>
</evidence>
<evidence type="ECO:0000256" key="5">
    <source>
        <dbReference type="ARBA" id="ARBA00022692"/>
    </source>
</evidence>
<keyword evidence="5 11" id="KW-0812">Transmembrane</keyword>
<dbReference type="InterPro" id="IPR012910">
    <property type="entry name" value="Plug_dom"/>
</dbReference>
<gene>
    <name evidence="16" type="ORF">RQX22_07820</name>
</gene>
<dbReference type="Proteomes" id="UP001259572">
    <property type="component" value="Unassembled WGS sequence"/>
</dbReference>
<keyword evidence="10 11" id="KW-0998">Cell outer membrane</keyword>
<dbReference type="PANTHER" id="PTHR32552:SF81">
    <property type="entry name" value="TONB-DEPENDENT OUTER MEMBRANE RECEPTOR"/>
    <property type="match status" value="1"/>
</dbReference>
<reference evidence="16 17" key="1">
    <citation type="submission" date="2023-05" db="EMBL/GenBank/DDBJ databases">
        <authorList>
            <person name="Guo Y."/>
        </authorList>
    </citation>
    <scope>NUCLEOTIDE SEQUENCE [LARGE SCALE GENOMIC DNA]</scope>
    <source>
        <strain evidence="16 17">GR2756</strain>
    </source>
</reference>
<dbReference type="InterPro" id="IPR039426">
    <property type="entry name" value="TonB-dep_rcpt-like"/>
</dbReference>
<dbReference type="InterPro" id="IPR037066">
    <property type="entry name" value="Plug_dom_sf"/>
</dbReference>
<evidence type="ECO:0000259" key="15">
    <source>
        <dbReference type="Pfam" id="PF07715"/>
    </source>
</evidence>
<dbReference type="Gene3D" id="2.40.170.20">
    <property type="entry name" value="TonB-dependent receptor, beta-barrel domain"/>
    <property type="match status" value="1"/>
</dbReference>
<keyword evidence="8 12" id="KW-0798">TonB box</keyword>
<name>A0ABU3Q617_9SPHN</name>
<keyword evidence="13" id="KW-0732">Signal</keyword>
<sequence length="783" mass="85335">MKLGDIKYGCAIALIWAAPAFAQATPEAEEPANDAVQASNQGQENGNEIVVTATRRETTLQDTAMAISAIGEDQIEKRNLVGMDDYLQSLPGVSYQDRGNGQNTIIIRGISTGSQISTNTPTGSYFGEVPVTGLGTQINGNQAGNSDPKLFDVQRVEVLRGPQGTLFGSGALGGAVRVIPNAPDLNDVEGKVEAEYSRTARRGGNNYQLHGVLNLPIIQDQLAARLVAYRVFDDGYIDNVAGSQPTADIIGQTALGVQSRDRENVGASKTTGFRGSILWEPMEGLSFNAMHLYQRVKQDGLGYINLDVSETDYLQVAPRTGPLSNSDEFSNATLNLSNLVAEYSWDWGSLLNSTSYIDYNANSQLSLGFYGVSILGGTYSAGRKYHNIFVNETRFTSDWDGPLGIVAGLYYENRSEHIFANLRYSGTVFDPGTPDNPGPTFTIEQLLGEGPERKLVTKQFAAFGEAAFTPWDPFTLTVGARYYKFNMSYPIFLDKSDEPTIANGLQGFEKSIDGVNWKINAAYKPSEQILLYGQWAQGFRQPQIQNTLDPFNDPDGNGLFDFADGSERRPPEGLLDPDKVDTYEAGFKFQSLSGNVSGSLTAYYTDWKGIPVILLTVPFGAGFYFNAGSATVKGVEFELSGRLPGDFYAQFSASWSKATLGNDPDSLSLSGGIRDADLPGSPDHNAYFALEKRFDIGGNEAFIRGDWTYVSSYYSTLFETGRVGDYHLFGLNAGITIDNIKVGVFAKNLTNRKDLTWVDNLLGGGRAYRLRPRTIGVNASFQF</sequence>
<evidence type="ECO:0000256" key="3">
    <source>
        <dbReference type="ARBA" id="ARBA00022452"/>
    </source>
</evidence>
<evidence type="ECO:0000256" key="1">
    <source>
        <dbReference type="ARBA" id="ARBA00004571"/>
    </source>
</evidence>
<keyword evidence="6" id="KW-0408">Iron</keyword>
<evidence type="ECO:0000256" key="7">
    <source>
        <dbReference type="ARBA" id="ARBA00023065"/>
    </source>
</evidence>
<dbReference type="CDD" id="cd01347">
    <property type="entry name" value="ligand_gated_channel"/>
    <property type="match status" value="1"/>
</dbReference>
<keyword evidence="2 11" id="KW-0813">Transport</keyword>
<evidence type="ECO:0000256" key="12">
    <source>
        <dbReference type="RuleBase" id="RU003357"/>
    </source>
</evidence>
<protein>
    <submittedName>
        <fullName evidence="16">TonB-dependent receptor</fullName>
    </submittedName>
</protein>
<accession>A0ABU3Q617</accession>
<dbReference type="PROSITE" id="PS52016">
    <property type="entry name" value="TONB_DEPENDENT_REC_3"/>
    <property type="match status" value="1"/>
</dbReference>
<dbReference type="Pfam" id="PF00593">
    <property type="entry name" value="TonB_dep_Rec_b-barrel"/>
    <property type="match status" value="1"/>
</dbReference>
<evidence type="ECO:0000256" key="10">
    <source>
        <dbReference type="ARBA" id="ARBA00023237"/>
    </source>
</evidence>
<dbReference type="InterPro" id="IPR000531">
    <property type="entry name" value="Beta-barrel_TonB"/>
</dbReference>
<dbReference type="EMBL" id="JAVUPU010000003">
    <property type="protein sequence ID" value="MDT9598852.1"/>
    <property type="molecule type" value="Genomic_DNA"/>
</dbReference>
<feature type="domain" description="TonB-dependent receptor plug" evidence="15">
    <location>
        <begin position="60"/>
        <end position="175"/>
    </location>
</feature>
<dbReference type="PANTHER" id="PTHR32552">
    <property type="entry name" value="FERRICHROME IRON RECEPTOR-RELATED"/>
    <property type="match status" value="1"/>
</dbReference>
<evidence type="ECO:0000256" key="6">
    <source>
        <dbReference type="ARBA" id="ARBA00023004"/>
    </source>
</evidence>
<keyword evidence="4" id="KW-0410">Iron transport</keyword>
<feature type="signal peptide" evidence="13">
    <location>
        <begin position="1"/>
        <end position="22"/>
    </location>
</feature>
<evidence type="ECO:0000313" key="17">
    <source>
        <dbReference type="Proteomes" id="UP001259572"/>
    </source>
</evidence>